<evidence type="ECO:0000313" key="2">
    <source>
        <dbReference type="Proteomes" id="UP000251197"/>
    </source>
</evidence>
<protein>
    <submittedName>
        <fullName evidence="1">Ribose-5-phosphate isomerase B</fullName>
        <ecNumber evidence="1">5.3.1.6</ecNumber>
    </submittedName>
</protein>
<dbReference type="AlphaFoldDB" id="A0A2X2V7Z0"/>
<reference evidence="1 2" key="1">
    <citation type="submission" date="2018-06" db="EMBL/GenBank/DDBJ databases">
        <authorList>
            <consortium name="Pathogen Informatics"/>
            <person name="Doyle S."/>
        </authorList>
    </citation>
    <scope>NUCLEOTIDE SEQUENCE [LARGE SCALE GENOMIC DNA]</scope>
    <source>
        <strain evidence="1 2">NCTC12120</strain>
    </source>
</reference>
<gene>
    <name evidence="1" type="primary">rpiB_1</name>
    <name evidence="1" type="ORF">NCTC12120_01991</name>
</gene>
<dbReference type="EMBL" id="UAVU01000003">
    <property type="protein sequence ID" value="SQA98140.1"/>
    <property type="molecule type" value="Genomic_DNA"/>
</dbReference>
<dbReference type="Proteomes" id="UP000251197">
    <property type="component" value="Unassembled WGS sequence"/>
</dbReference>
<keyword evidence="1" id="KW-0413">Isomerase</keyword>
<dbReference type="SUPFAM" id="SSF89623">
    <property type="entry name" value="Ribose/Galactose isomerase RpiB/AlsB"/>
    <property type="match status" value="1"/>
</dbReference>
<organism evidence="1 2">
    <name type="scientific">Cedecea neteri</name>
    <dbReference type="NCBI Taxonomy" id="158822"/>
    <lineage>
        <taxon>Bacteria</taxon>
        <taxon>Pseudomonadati</taxon>
        <taxon>Pseudomonadota</taxon>
        <taxon>Gammaproteobacteria</taxon>
        <taxon>Enterobacterales</taxon>
        <taxon>Enterobacteriaceae</taxon>
        <taxon>Cedecea</taxon>
    </lineage>
</organism>
<proteinExistence type="predicted"/>
<dbReference type="Gene3D" id="3.40.1400.10">
    <property type="entry name" value="Sugar-phosphate isomerase, RpiB/LacA/LacB"/>
    <property type="match status" value="1"/>
</dbReference>
<dbReference type="InterPro" id="IPR036569">
    <property type="entry name" value="RpiB_LacA_LacB_sf"/>
</dbReference>
<accession>A0A2X2V7Z0</accession>
<dbReference type="EC" id="5.3.1.6" evidence="1"/>
<sequence length="31" mass="3422">MIVDAWLNGQFEGGRHQARVEAIGALESPRI</sequence>
<dbReference type="GO" id="GO:0004751">
    <property type="term" value="F:ribose-5-phosphate isomerase activity"/>
    <property type="evidence" value="ECO:0007669"/>
    <property type="project" value="UniProtKB-EC"/>
</dbReference>
<dbReference type="GO" id="GO:0005975">
    <property type="term" value="P:carbohydrate metabolic process"/>
    <property type="evidence" value="ECO:0007669"/>
    <property type="project" value="InterPro"/>
</dbReference>
<name>A0A2X2V7Z0_9ENTR</name>
<evidence type="ECO:0000313" key="1">
    <source>
        <dbReference type="EMBL" id="SQA98140.1"/>
    </source>
</evidence>